<dbReference type="GO" id="GO:0016987">
    <property type="term" value="F:sigma factor activity"/>
    <property type="evidence" value="ECO:0007669"/>
    <property type="project" value="UniProtKB-KW"/>
</dbReference>
<evidence type="ECO:0000259" key="6">
    <source>
        <dbReference type="Pfam" id="PF04542"/>
    </source>
</evidence>
<evidence type="ECO:0000256" key="4">
    <source>
        <dbReference type="ARBA" id="ARBA00023125"/>
    </source>
</evidence>
<dbReference type="GO" id="GO:0006352">
    <property type="term" value="P:DNA-templated transcription initiation"/>
    <property type="evidence" value="ECO:0007669"/>
    <property type="project" value="InterPro"/>
</dbReference>
<dbReference type="InterPro" id="IPR036388">
    <property type="entry name" value="WH-like_DNA-bd_sf"/>
</dbReference>
<evidence type="ECO:0000256" key="1">
    <source>
        <dbReference type="ARBA" id="ARBA00010641"/>
    </source>
</evidence>
<comment type="similarity">
    <text evidence="1">Belongs to the sigma-70 factor family. ECF subfamily.</text>
</comment>
<dbReference type="InterPro" id="IPR039425">
    <property type="entry name" value="RNA_pol_sigma-70-like"/>
</dbReference>
<dbReference type="Pfam" id="PF13490">
    <property type="entry name" value="zf-HC2"/>
    <property type="match status" value="1"/>
</dbReference>
<dbReference type="SUPFAM" id="SSF88946">
    <property type="entry name" value="Sigma2 domain of RNA polymerase sigma factors"/>
    <property type="match status" value="1"/>
</dbReference>
<dbReference type="EMBL" id="CAEZYK010000044">
    <property type="protein sequence ID" value="CAB4724521.1"/>
    <property type="molecule type" value="Genomic_DNA"/>
</dbReference>
<protein>
    <submittedName>
        <fullName evidence="11">Unannotated protein</fullName>
    </submittedName>
</protein>
<evidence type="ECO:0000256" key="2">
    <source>
        <dbReference type="ARBA" id="ARBA00023015"/>
    </source>
</evidence>
<dbReference type="InterPro" id="IPR007627">
    <property type="entry name" value="RNA_pol_sigma70_r2"/>
</dbReference>
<keyword evidence="5" id="KW-0804">Transcription</keyword>
<dbReference type="GO" id="GO:0003677">
    <property type="term" value="F:DNA binding"/>
    <property type="evidence" value="ECO:0007669"/>
    <property type="project" value="UniProtKB-KW"/>
</dbReference>
<dbReference type="Pfam" id="PF04542">
    <property type="entry name" value="Sigma70_r2"/>
    <property type="match status" value="1"/>
</dbReference>
<dbReference type="InterPro" id="IPR013249">
    <property type="entry name" value="RNA_pol_sigma70_r4_t2"/>
</dbReference>
<evidence type="ECO:0000259" key="7">
    <source>
        <dbReference type="Pfam" id="PF08281"/>
    </source>
</evidence>
<evidence type="ECO:0000259" key="8">
    <source>
        <dbReference type="Pfam" id="PF13490"/>
    </source>
</evidence>
<reference evidence="11" key="1">
    <citation type="submission" date="2020-05" db="EMBL/GenBank/DDBJ databases">
        <authorList>
            <person name="Chiriac C."/>
            <person name="Salcher M."/>
            <person name="Ghai R."/>
            <person name="Kavagutti S V."/>
        </authorList>
    </citation>
    <scope>NUCLEOTIDE SEQUENCE</scope>
</reference>
<dbReference type="Gene3D" id="1.10.10.10">
    <property type="entry name" value="Winged helix-like DNA-binding domain superfamily/Winged helix DNA-binding domain"/>
    <property type="match status" value="1"/>
</dbReference>
<dbReference type="InterPro" id="IPR027383">
    <property type="entry name" value="Znf_put"/>
</dbReference>
<dbReference type="AlphaFoldDB" id="A0A6J7QB89"/>
<evidence type="ECO:0000256" key="5">
    <source>
        <dbReference type="ARBA" id="ARBA00023163"/>
    </source>
</evidence>
<gene>
    <name evidence="9" type="ORF">UFOPK2683_00879</name>
    <name evidence="10" type="ORF">UFOPK3897_00628</name>
    <name evidence="11" type="ORF">UFOPK4121_00276</name>
</gene>
<keyword evidence="3" id="KW-0731">Sigma factor</keyword>
<evidence type="ECO:0000313" key="11">
    <source>
        <dbReference type="EMBL" id="CAB5015050.1"/>
    </source>
</evidence>
<evidence type="ECO:0000313" key="10">
    <source>
        <dbReference type="EMBL" id="CAB4973334.1"/>
    </source>
</evidence>
<evidence type="ECO:0000313" key="9">
    <source>
        <dbReference type="EMBL" id="CAB4724521.1"/>
    </source>
</evidence>
<dbReference type="InterPro" id="IPR014284">
    <property type="entry name" value="RNA_pol_sigma-70_dom"/>
</dbReference>
<feature type="domain" description="Putative zinc-finger" evidence="8">
    <location>
        <begin position="180"/>
        <end position="213"/>
    </location>
</feature>
<feature type="domain" description="RNA polymerase sigma factor 70 region 4 type 2" evidence="7">
    <location>
        <begin position="116"/>
        <end position="164"/>
    </location>
</feature>
<feature type="domain" description="RNA polymerase sigma-70 region 2" evidence="6">
    <location>
        <begin position="15"/>
        <end position="83"/>
    </location>
</feature>
<name>A0A6J7QB89_9ZZZZ</name>
<dbReference type="PANTHER" id="PTHR43133">
    <property type="entry name" value="RNA POLYMERASE ECF-TYPE SIGMA FACTO"/>
    <property type="match status" value="1"/>
</dbReference>
<keyword evidence="2" id="KW-0805">Transcription regulation</keyword>
<sequence length="236" mass="26565">MELAGGSTPEEFYELIAQYSDDAFRLARRLSRNTAEAEDIAQTAMFNVLRRAEYIRDETKIRSYLLTSVRNAWRNQLRSKGRRKFLGSDIAELLPSDDMQPEEEVLTVLDASVASAALAALSPKSREIIELRYVEGLEFQNLADRLGISAVAARQRAHRAREELVGACMEIVACHGEGLCRTVRSRLGRYHRGLLSRSVRSEVEIHLEECEPCFSCYDQLIDLYGHRLGRASGGGK</sequence>
<dbReference type="Gene3D" id="1.10.1740.10">
    <property type="match status" value="1"/>
</dbReference>
<dbReference type="InterPro" id="IPR013324">
    <property type="entry name" value="RNA_pol_sigma_r3/r4-like"/>
</dbReference>
<keyword evidence="4" id="KW-0238">DNA-binding</keyword>
<dbReference type="NCBIfam" id="TIGR02937">
    <property type="entry name" value="sigma70-ECF"/>
    <property type="match status" value="1"/>
</dbReference>
<dbReference type="PANTHER" id="PTHR43133:SF8">
    <property type="entry name" value="RNA POLYMERASE SIGMA FACTOR HI_1459-RELATED"/>
    <property type="match status" value="1"/>
</dbReference>
<organism evidence="11">
    <name type="scientific">freshwater metagenome</name>
    <dbReference type="NCBI Taxonomy" id="449393"/>
    <lineage>
        <taxon>unclassified sequences</taxon>
        <taxon>metagenomes</taxon>
        <taxon>ecological metagenomes</taxon>
    </lineage>
</organism>
<dbReference type="EMBL" id="CAFBPQ010000004">
    <property type="protein sequence ID" value="CAB5015050.1"/>
    <property type="molecule type" value="Genomic_DNA"/>
</dbReference>
<accession>A0A6J7QB89</accession>
<dbReference type="Pfam" id="PF08281">
    <property type="entry name" value="Sigma70_r4_2"/>
    <property type="match status" value="1"/>
</dbReference>
<evidence type="ECO:0000256" key="3">
    <source>
        <dbReference type="ARBA" id="ARBA00023082"/>
    </source>
</evidence>
<proteinExistence type="inferred from homology"/>
<dbReference type="SUPFAM" id="SSF88659">
    <property type="entry name" value="Sigma3 and sigma4 domains of RNA polymerase sigma factors"/>
    <property type="match status" value="1"/>
</dbReference>
<dbReference type="InterPro" id="IPR013325">
    <property type="entry name" value="RNA_pol_sigma_r2"/>
</dbReference>
<dbReference type="EMBL" id="CAFBOF010000008">
    <property type="protein sequence ID" value="CAB4973334.1"/>
    <property type="molecule type" value="Genomic_DNA"/>
</dbReference>